<dbReference type="AlphaFoldDB" id="A0A9D3XJ71"/>
<proteinExistence type="predicted"/>
<organism evidence="2 3">
    <name type="scientific">Mauremys mutica</name>
    <name type="common">yellowpond turtle</name>
    <dbReference type="NCBI Taxonomy" id="74926"/>
    <lineage>
        <taxon>Eukaryota</taxon>
        <taxon>Metazoa</taxon>
        <taxon>Chordata</taxon>
        <taxon>Craniata</taxon>
        <taxon>Vertebrata</taxon>
        <taxon>Euteleostomi</taxon>
        <taxon>Archelosauria</taxon>
        <taxon>Testudinata</taxon>
        <taxon>Testudines</taxon>
        <taxon>Cryptodira</taxon>
        <taxon>Durocryptodira</taxon>
        <taxon>Testudinoidea</taxon>
        <taxon>Geoemydidae</taxon>
        <taxon>Geoemydinae</taxon>
        <taxon>Mauremys</taxon>
    </lineage>
</organism>
<evidence type="ECO:0000313" key="3">
    <source>
        <dbReference type="Proteomes" id="UP000827986"/>
    </source>
</evidence>
<accession>A0A9D3XJ71</accession>
<feature type="region of interest" description="Disordered" evidence="1">
    <location>
        <begin position="89"/>
        <end position="133"/>
    </location>
</feature>
<name>A0A9D3XJ71_9SAUR</name>
<dbReference type="Proteomes" id="UP000827986">
    <property type="component" value="Unassembled WGS sequence"/>
</dbReference>
<gene>
    <name evidence="2" type="ORF">KIL84_009367</name>
</gene>
<reference evidence="2" key="1">
    <citation type="submission" date="2021-09" db="EMBL/GenBank/DDBJ databases">
        <title>The genome of Mauremys mutica provides insights into the evolution of semi-aquatic lifestyle.</title>
        <authorList>
            <person name="Gong S."/>
            <person name="Gao Y."/>
        </authorList>
    </citation>
    <scope>NUCLEOTIDE SEQUENCE</scope>
    <source>
        <strain evidence="2">MM-2020</strain>
        <tissue evidence="2">Muscle</tissue>
    </source>
</reference>
<protein>
    <submittedName>
        <fullName evidence="2">Uncharacterized protein</fullName>
    </submittedName>
</protein>
<keyword evidence="3" id="KW-1185">Reference proteome</keyword>
<comment type="caution">
    <text evidence="2">The sequence shown here is derived from an EMBL/GenBank/DDBJ whole genome shotgun (WGS) entry which is preliminary data.</text>
</comment>
<evidence type="ECO:0000256" key="1">
    <source>
        <dbReference type="SAM" id="MobiDB-lite"/>
    </source>
</evidence>
<sequence length="133" mass="14666">MVPLPVSGWEHWSLPFPHCPVLLGNQRRELPSCGLLLRVSQAWDHSTQCPNLPPCPHEHYVLIPPPPRTGLLCSSIPMSVCIHPDAPREPCATPSAEPTCLPGPSDNNRMARPPLAMESSAASLWQQGELWDR</sequence>
<dbReference type="EMBL" id="JAHDVG010000470">
    <property type="protein sequence ID" value="KAH1180531.1"/>
    <property type="molecule type" value="Genomic_DNA"/>
</dbReference>
<evidence type="ECO:0000313" key="2">
    <source>
        <dbReference type="EMBL" id="KAH1180531.1"/>
    </source>
</evidence>